<dbReference type="PANTHER" id="PTHR15977">
    <property type="entry name" value="CILIA- AND FLAGELLA-ASSOCIATED PROTEIN 46"/>
    <property type="match status" value="1"/>
</dbReference>
<dbReference type="AlphaFoldDB" id="F7EWN9"/>
<dbReference type="GO" id="GO:0035082">
    <property type="term" value="P:axoneme assembly"/>
    <property type="evidence" value="ECO:0007669"/>
    <property type="project" value="InterPro"/>
</dbReference>
<evidence type="ECO:0000313" key="2">
    <source>
        <dbReference type="EMBL" id="EHH19481.1"/>
    </source>
</evidence>
<proteinExistence type="predicted"/>
<dbReference type="PANTHER" id="PTHR15977:SF15">
    <property type="entry name" value="CILIA- AND FLAGELLA-ASSOCIATED PROTEIN 46"/>
    <property type="match status" value="1"/>
</dbReference>
<organism evidence="2">
    <name type="scientific">Macaca mulatta</name>
    <name type="common">Rhesus macaque</name>
    <dbReference type="NCBI Taxonomy" id="9544"/>
    <lineage>
        <taxon>Eukaryota</taxon>
        <taxon>Metazoa</taxon>
        <taxon>Chordata</taxon>
        <taxon>Craniata</taxon>
        <taxon>Vertebrata</taxon>
        <taxon>Euteleostomi</taxon>
        <taxon>Mammalia</taxon>
        <taxon>Eutheria</taxon>
        <taxon>Euarchontoglires</taxon>
        <taxon>Primates</taxon>
        <taxon>Haplorrhini</taxon>
        <taxon>Catarrhini</taxon>
        <taxon>Cercopithecidae</taxon>
        <taxon>Cercopithecinae</taxon>
        <taxon>Macaca</taxon>
    </lineage>
</organism>
<gene>
    <name evidence="2" type="ORF">EGK_20197</name>
</gene>
<feature type="non-terminal residue" evidence="2">
    <location>
        <position position="222"/>
    </location>
</feature>
<name>F7EWN9_MACMU</name>
<reference evidence="2" key="1">
    <citation type="journal article" date="2011" name="Nat. Biotechnol.">
        <title>Genome sequencing and comparison of two nonhuman primate animal models, the cynomolgus and Chinese rhesus macaques.</title>
        <authorList>
            <person name="Yan G."/>
            <person name="Zhang G."/>
            <person name="Fang X."/>
            <person name="Zhang Y."/>
            <person name="Li C."/>
            <person name="Ling F."/>
            <person name="Cooper D.N."/>
            <person name="Li Q."/>
            <person name="Li Y."/>
            <person name="van Gool A.J."/>
            <person name="Du H."/>
            <person name="Chen J."/>
            <person name="Chen R."/>
            <person name="Zhang P."/>
            <person name="Huang Z."/>
            <person name="Thompson J.R."/>
            <person name="Meng Y."/>
            <person name="Bai Y."/>
            <person name="Wang J."/>
            <person name="Zhuo M."/>
            <person name="Wang T."/>
            <person name="Huang Y."/>
            <person name="Wei L."/>
            <person name="Li J."/>
            <person name="Wang Z."/>
            <person name="Hu H."/>
            <person name="Yang P."/>
            <person name="Le L."/>
            <person name="Stenson P.D."/>
            <person name="Li B."/>
            <person name="Liu X."/>
            <person name="Ball E.V."/>
            <person name="An N."/>
            <person name="Huang Q."/>
            <person name="Zhang Y."/>
            <person name="Fan W."/>
            <person name="Zhang X."/>
            <person name="Li Y."/>
            <person name="Wang W."/>
            <person name="Katze M.G."/>
            <person name="Su B."/>
            <person name="Nielsen R."/>
            <person name="Yang H."/>
            <person name="Wang J."/>
            <person name="Wang X."/>
            <person name="Wang J."/>
        </authorList>
    </citation>
    <scope>NUCLEOTIDE SEQUENCE [LARGE SCALE GENOMIC DNA]</scope>
    <source>
        <strain evidence="2">CR-5</strain>
    </source>
</reference>
<feature type="compositionally biased region" description="Basic and acidic residues" evidence="1">
    <location>
        <begin position="42"/>
        <end position="76"/>
    </location>
</feature>
<protein>
    <submittedName>
        <fullName evidence="2">Uncharacterized protein</fullName>
    </submittedName>
</protein>
<dbReference type="GO" id="GO:0060294">
    <property type="term" value="P:cilium movement involved in cell motility"/>
    <property type="evidence" value="ECO:0007669"/>
    <property type="project" value="InterPro"/>
</dbReference>
<feature type="region of interest" description="Disordered" evidence="1">
    <location>
        <begin position="27"/>
        <end position="87"/>
    </location>
</feature>
<feature type="non-terminal residue" evidence="2">
    <location>
        <position position="1"/>
    </location>
</feature>
<sequence>CGSWRRWPVCTSCWRWCCRRVPRATRTAALQPTPSSGTSGRKGREAPSSRLQNKENERSKEKEKEKGKEEKAKEPKQCQSPAPNKQLEDLPTSIEEWASYSCPEEVLSVLKQDRSDSTVNPSSIQKPTYSLYFLDHLVKALQKMCLHELTVPILQLGVLISDSVVGSKGLADLYHLRLAHVCSELKLSEAAAHHEEAVGQVYVSELEQASCRKDIALKKEKN</sequence>
<accession>F7EWN9</accession>
<dbReference type="InterPro" id="IPR039586">
    <property type="entry name" value="CFAP46"/>
</dbReference>
<feature type="compositionally biased region" description="Polar residues" evidence="1">
    <location>
        <begin position="28"/>
        <end position="39"/>
    </location>
</feature>
<dbReference type="HOGENOM" id="CLU_109632_0_0_1"/>
<evidence type="ECO:0000256" key="1">
    <source>
        <dbReference type="SAM" id="MobiDB-lite"/>
    </source>
</evidence>
<dbReference type="EMBL" id="CM001261">
    <property type="protein sequence ID" value="EHH19481.1"/>
    <property type="molecule type" value="Genomic_DNA"/>
</dbReference>
<dbReference type="Proteomes" id="UP000013456">
    <property type="component" value="Chromosome 9"/>
</dbReference>